<reference evidence="2" key="1">
    <citation type="submission" date="2016-04" db="EMBL/GenBank/DDBJ databases">
        <title>Mitochondria of unsequenced beetle families.</title>
        <authorList>
            <person name="Linard B."/>
            <person name="Andujar C."/>
            <person name="Arribas P."/>
            <person name="Vogler A.P."/>
        </authorList>
    </citation>
    <scope>NUCLEOTIDE SEQUENCE</scope>
</reference>
<name>A0A343A4I6_9COLE</name>
<proteinExistence type="predicted"/>
<evidence type="ECO:0000256" key="1">
    <source>
        <dbReference type="SAM" id="Phobius"/>
    </source>
</evidence>
<keyword evidence="1" id="KW-0812">Transmembrane</keyword>
<geneLocation type="mitochondrion" evidence="2"/>
<keyword evidence="1" id="KW-0472">Membrane</keyword>
<dbReference type="AlphaFoldDB" id="A0A343A4I6"/>
<accession>A0A343A4I6</accession>
<sequence>MPQIFPMNWLLLYILIFFMLIFISFMIYFNYNSFPQSKMIVKNYKTWKW</sequence>
<organism evidence="2">
    <name type="scientific">Cerophytidae sp. BMNH 900085</name>
    <dbReference type="NCBI Taxonomy" id="1903808"/>
    <lineage>
        <taxon>Eukaryota</taxon>
        <taxon>Metazoa</taxon>
        <taxon>Ecdysozoa</taxon>
        <taxon>Arthropoda</taxon>
        <taxon>Hexapoda</taxon>
        <taxon>Insecta</taxon>
        <taxon>Pterygota</taxon>
        <taxon>Neoptera</taxon>
        <taxon>Endopterygota</taxon>
        <taxon>Coleoptera</taxon>
        <taxon>Polyphaga</taxon>
        <taxon>Elateriformia</taxon>
        <taxon>Elateroidea</taxon>
        <taxon>Cerophytidae</taxon>
    </lineage>
</organism>
<protein>
    <submittedName>
        <fullName evidence="2">ATP synthase F0 subunit 8</fullName>
    </submittedName>
</protein>
<evidence type="ECO:0000313" key="2">
    <source>
        <dbReference type="EMBL" id="AOY39464.1"/>
    </source>
</evidence>
<gene>
    <name evidence="2" type="primary">atp8</name>
</gene>
<keyword evidence="1" id="KW-1133">Transmembrane helix</keyword>
<feature type="transmembrane region" description="Helical" evidence="1">
    <location>
        <begin position="6"/>
        <end position="29"/>
    </location>
</feature>
<keyword evidence="2" id="KW-0496">Mitochondrion</keyword>
<dbReference type="EMBL" id="KX035161">
    <property type="protein sequence ID" value="AOY39464.1"/>
    <property type="molecule type" value="Genomic_DNA"/>
</dbReference>